<dbReference type="PANTHER" id="PTHR12383:SF16">
    <property type="entry name" value="MITOCHONDRIAL INNER MEMBRANE PROTEASE SUBUNIT 1"/>
    <property type="match status" value="1"/>
</dbReference>
<dbReference type="GO" id="GO:0016020">
    <property type="term" value="C:membrane"/>
    <property type="evidence" value="ECO:0007669"/>
    <property type="project" value="UniProtKB-SubCell"/>
</dbReference>
<dbReference type="Gene3D" id="2.10.109.10">
    <property type="entry name" value="Umud Fragment, subunit A"/>
    <property type="match status" value="1"/>
</dbReference>
<dbReference type="PATRIC" id="fig|999432.5.peg.115"/>
<feature type="active site" evidence="5">
    <location>
        <position position="36"/>
    </location>
</feature>
<dbReference type="Proteomes" id="UP000011705">
    <property type="component" value="Chromosome"/>
</dbReference>
<dbReference type="InterPro" id="IPR036286">
    <property type="entry name" value="LexA/Signal_pep-like_sf"/>
</dbReference>
<dbReference type="PRINTS" id="PR00727">
    <property type="entry name" value="LEADERPTASE"/>
</dbReference>
<comment type="catalytic activity">
    <reaction evidence="6">
        <text>Cleavage of hydrophobic, N-terminal signal or leader sequences from secreted and periplasmic proteins.</text>
        <dbReference type="EC" id="3.4.21.89"/>
    </reaction>
</comment>
<comment type="caution">
    <text evidence="8">The sequence shown here is derived from an EMBL/GenBank/DDBJ whole genome shotgun (WGS) entry which is preliminary data.</text>
</comment>
<name>A0A0E2E7D7_TREDN</name>
<comment type="subcellular location">
    <subcellularLocation>
        <location evidence="6">Membrane</location>
        <topology evidence="6">Single-pass type II membrane protein</topology>
    </subcellularLocation>
</comment>
<dbReference type="EC" id="3.4.21.89" evidence="6"/>
<dbReference type="CDD" id="cd06530">
    <property type="entry name" value="S26_SPase_I"/>
    <property type="match status" value="1"/>
</dbReference>
<protein>
    <recommendedName>
        <fullName evidence="1 6">Signal peptidase I</fullName>
        <ecNumber evidence="6">3.4.21.89</ecNumber>
    </recommendedName>
</protein>
<dbReference type="SUPFAM" id="SSF51306">
    <property type="entry name" value="LexA/Signal peptidase"/>
    <property type="match status" value="1"/>
</dbReference>
<evidence type="ECO:0000256" key="5">
    <source>
        <dbReference type="PIRSR" id="PIRSR600223-1"/>
    </source>
</evidence>
<keyword evidence="2 6" id="KW-0378">Hydrolase</keyword>
<proteinExistence type="inferred from homology"/>
<dbReference type="Pfam" id="PF10502">
    <property type="entry name" value="Peptidase_S26"/>
    <property type="match status" value="1"/>
</dbReference>
<sequence length="178" mass="20588">MFKKPKRKLLYFFCFIFFFAFIKSCVFDVKKVSGPSMEPSLKDGDCVFIFKAAYGIKHPLKNKYIFRWARPKSGDIIVYRKDGHFTVKRCLGISEEPIEFSKKLGYNYDYSMKVSGKNIPLTAIQFRNLGGMSDEEKVRVPAGYVLALGDNLKESYDSRDYGFVLVDGIYGKVFIWKK</sequence>
<dbReference type="GO" id="GO:0006465">
    <property type="term" value="P:signal peptide processing"/>
    <property type="evidence" value="ECO:0007669"/>
    <property type="project" value="InterPro"/>
</dbReference>
<dbReference type="GO" id="GO:0004252">
    <property type="term" value="F:serine-type endopeptidase activity"/>
    <property type="evidence" value="ECO:0007669"/>
    <property type="project" value="InterPro"/>
</dbReference>
<evidence type="ECO:0000256" key="6">
    <source>
        <dbReference type="RuleBase" id="RU362042"/>
    </source>
</evidence>
<feature type="active site" evidence="5">
    <location>
        <position position="88"/>
    </location>
</feature>
<evidence type="ECO:0000256" key="4">
    <source>
        <dbReference type="ARBA" id="ARBA00038445"/>
    </source>
</evidence>
<evidence type="ECO:0000256" key="3">
    <source>
        <dbReference type="ARBA" id="ARBA00023136"/>
    </source>
</evidence>
<dbReference type="InterPro" id="IPR052064">
    <property type="entry name" value="Mito_IMP1_subunit"/>
</dbReference>
<dbReference type="PANTHER" id="PTHR12383">
    <property type="entry name" value="PROTEASE FAMILY S26 MITOCHONDRIAL INNER MEMBRANE PROTEASE-RELATED"/>
    <property type="match status" value="1"/>
</dbReference>
<evidence type="ECO:0000259" key="7">
    <source>
        <dbReference type="Pfam" id="PF10502"/>
    </source>
</evidence>
<keyword evidence="6" id="KW-0645">Protease</keyword>
<dbReference type="AlphaFoldDB" id="A0A0E2E7D7"/>
<dbReference type="InterPro" id="IPR000223">
    <property type="entry name" value="Pept_S26A_signal_pept_1"/>
</dbReference>
<evidence type="ECO:0000313" key="8">
    <source>
        <dbReference type="EMBL" id="EMB35919.1"/>
    </source>
</evidence>
<comment type="similarity">
    <text evidence="4">Belongs to the peptidase S26 family. IMP1 subfamily.</text>
</comment>
<gene>
    <name evidence="8" type="ORF">HMPREF9726_00111</name>
</gene>
<feature type="domain" description="Peptidase S26" evidence="7">
    <location>
        <begin position="10"/>
        <end position="174"/>
    </location>
</feature>
<accession>A0A0E2E7D7</accession>
<keyword evidence="3" id="KW-0472">Membrane</keyword>
<evidence type="ECO:0000256" key="1">
    <source>
        <dbReference type="ARBA" id="ARBA00019232"/>
    </source>
</evidence>
<dbReference type="RefSeq" id="WP_002682601.1">
    <property type="nucleotide sequence ID" value="NZ_CM001795.1"/>
</dbReference>
<evidence type="ECO:0000256" key="2">
    <source>
        <dbReference type="ARBA" id="ARBA00022801"/>
    </source>
</evidence>
<dbReference type="GO" id="GO:0009003">
    <property type="term" value="F:signal peptidase activity"/>
    <property type="evidence" value="ECO:0007669"/>
    <property type="project" value="UniProtKB-EC"/>
</dbReference>
<organism evidence="8">
    <name type="scientific">Treponema denticola H-22</name>
    <dbReference type="NCBI Taxonomy" id="999432"/>
    <lineage>
        <taxon>Bacteria</taxon>
        <taxon>Pseudomonadati</taxon>
        <taxon>Spirochaetota</taxon>
        <taxon>Spirochaetia</taxon>
        <taxon>Spirochaetales</taxon>
        <taxon>Treponemataceae</taxon>
        <taxon>Treponema</taxon>
    </lineage>
</organism>
<reference evidence="8" key="1">
    <citation type="submission" date="2012-01" db="EMBL/GenBank/DDBJ databases">
        <title>The Genome Sequence of Treponema denticola H-22.</title>
        <authorList>
            <consortium name="The Broad Institute Genome Sequencing Platform"/>
            <person name="Earl A."/>
            <person name="Ward D."/>
            <person name="Feldgarden M."/>
            <person name="Gevers D."/>
            <person name="Blanton J.M."/>
            <person name="Fenno C.J."/>
            <person name="Baranova O.V."/>
            <person name="Mathney J."/>
            <person name="Dewhirst F.E."/>
            <person name="Izard J."/>
            <person name="Young S.K."/>
            <person name="Zeng Q."/>
            <person name="Gargeya S."/>
            <person name="Fitzgerald M."/>
            <person name="Haas B."/>
            <person name="Abouelleil A."/>
            <person name="Alvarado L."/>
            <person name="Arachchi H.M."/>
            <person name="Berlin A."/>
            <person name="Chapman S.B."/>
            <person name="Gearin G."/>
            <person name="Goldberg J."/>
            <person name="Griggs A."/>
            <person name="Gujja S."/>
            <person name="Hansen M."/>
            <person name="Heiman D."/>
            <person name="Howarth C."/>
            <person name="Larimer J."/>
            <person name="Lui A."/>
            <person name="MacDonald P.J.P."/>
            <person name="McCowen C."/>
            <person name="Montmayeur A."/>
            <person name="Murphy C."/>
            <person name="Neiman D."/>
            <person name="Pearson M."/>
            <person name="Priest M."/>
            <person name="Roberts A."/>
            <person name="Saif S."/>
            <person name="Shea T."/>
            <person name="Sisk P."/>
            <person name="Stolte C."/>
            <person name="Sykes S."/>
            <person name="Wortman J."/>
            <person name="Nusbaum C."/>
            <person name="Birren B."/>
        </authorList>
    </citation>
    <scope>NUCLEOTIDE SEQUENCE [LARGE SCALE GENOMIC DNA]</scope>
    <source>
        <strain evidence="8">H-22</strain>
    </source>
</reference>
<dbReference type="EMBL" id="AGDV01000001">
    <property type="protein sequence ID" value="EMB35919.1"/>
    <property type="molecule type" value="Genomic_DNA"/>
</dbReference>
<dbReference type="HOGENOM" id="CLU_127725_0_0_12"/>
<dbReference type="NCBIfam" id="TIGR02227">
    <property type="entry name" value="sigpep_I_bact"/>
    <property type="match status" value="1"/>
</dbReference>
<dbReference type="InterPro" id="IPR019533">
    <property type="entry name" value="Peptidase_S26"/>
</dbReference>